<name>A0AAD6UCH1_9AGAR</name>
<dbReference type="Proteomes" id="UP001222325">
    <property type="component" value="Unassembled WGS sequence"/>
</dbReference>
<dbReference type="EMBL" id="JARJCN010000010">
    <property type="protein sequence ID" value="KAJ7097206.1"/>
    <property type="molecule type" value="Genomic_DNA"/>
</dbReference>
<keyword evidence="2" id="KW-1185">Reference proteome</keyword>
<evidence type="ECO:0000313" key="2">
    <source>
        <dbReference type="Proteomes" id="UP001222325"/>
    </source>
</evidence>
<gene>
    <name evidence="1" type="ORF">B0H15DRAFT_773665</name>
</gene>
<accession>A0AAD6UCH1</accession>
<organism evidence="1 2">
    <name type="scientific">Mycena belliarum</name>
    <dbReference type="NCBI Taxonomy" id="1033014"/>
    <lineage>
        <taxon>Eukaryota</taxon>
        <taxon>Fungi</taxon>
        <taxon>Dikarya</taxon>
        <taxon>Basidiomycota</taxon>
        <taxon>Agaricomycotina</taxon>
        <taxon>Agaricomycetes</taxon>
        <taxon>Agaricomycetidae</taxon>
        <taxon>Agaricales</taxon>
        <taxon>Marasmiineae</taxon>
        <taxon>Mycenaceae</taxon>
        <taxon>Mycena</taxon>
    </lineage>
</organism>
<sequence length="132" mass="15414">MCFWDIIRNYIKEKKPKSKTQRNVYLAFQPGHPQFTTHCLKKLECNSVIPVLQGYRVPRNDVEGDKIRYAVVILALFRPWSASKISPLKSPDLSWLEAHTEFKEAMSPEHIRVTSNMQLLYQTRDAKFDFAA</sequence>
<feature type="non-terminal residue" evidence="1">
    <location>
        <position position="132"/>
    </location>
</feature>
<protein>
    <submittedName>
        <fullName evidence="1">Uncharacterized protein</fullName>
    </submittedName>
</protein>
<evidence type="ECO:0000313" key="1">
    <source>
        <dbReference type="EMBL" id="KAJ7097206.1"/>
    </source>
</evidence>
<comment type="caution">
    <text evidence="1">The sequence shown here is derived from an EMBL/GenBank/DDBJ whole genome shotgun (WGS) entry which is preliminary data.</text>
</comment>
<reference evidence="1" key="1">
    <citation type="submission" date="2023-03" db="EMBL/GenBank/DDBJ databases">
        <title>Massive genome expansion in bonnet fungi (Mycena s.s.) driven by repeated elements and novel gene families across ecological guilds.</title>
        <authorList>
            <consortium name="Lawrence Berkeley National Laboratory"/>
            <person name="Harder C.B."/>
            <person name="Miyauchi S."/>
            <person name="Viragh M."/>
            <person name="Kuo A."/>
            <person name="Thoen E."/>
            <person name="Andreopoulos B."/>
            <person name="Lu D."/>
            <person name="Skrede I."/>
            <person name="Drula E."/>
            <person name="Henrissat B."/>
            <person name="Morin E."/>
            <person name="Kohler A."/>
            <person name="Barry K."/>
            <person name="LaButti K."/>
            <person name="Morin E."/>
            <person name="Salamov A."/>
            <person name="Lipzen A."/>
            <person name="Mereny Z."/>
            <person name="Hegedus B."/>
            <person name="Baldrian P."/>
            <person name="Stursova M."/>
            <person name="Weitz H."/>
            <person name="Taylor A."/>
            <person name="Grigoriev I.V."/>
            <person name="Nagy L.G."/>
            <person name="Martin F."/>
            <person name="Kauserud H."/>
        </authorList>
    </citation>
    <scope>NUCLEOTIDE SEQUENCE</scope>
    <source>
        <strain evidence="1">CBHHK173m</strain>
    </source>
</reference>
<proteinExistence type="predicted"/>
<dbReference type="AlphaFoldDB" id="A0AAD6UCH1"/>